<sequence>MKYLLLLSLGFFTLLASDAFITPSELKNSLKDKNIIIIDVADDTIYKTSHIKGAINSDVTKFINQDPQNIYSLMNSPEIIQKELRLLGINQDSKVIIYSHNTNKGVLHSSYLAFILLFSGFDNITILDGGYMAWIFEHELLTSSIVPDAKDIGNIVVKPNKYLLVSRDKVQDNLASTLMLDARSSQMYYGTERSEKVASIGHISYSKSSFYKDKFLRDGLLRDQSELDEIYIYGYGLKSSDHVIVYADNALNASMEFYILYKHMGFKNTKLYEASLLEWGNALNLPMTRFKWE</sequence>
<protein>
    <submittedName>
        <fullName evidence="4">Thiosulfate sulfurtransferase</fullName>
        <ecNumber evidence="4">2.8.1.1</ecNumber>
    </submittedName>
</protein>
<keyword evidence="5" id="KW-1185">Reference proteome</keyword>
<dbReference type="PROSITE" id="PS50206">
    <property type="entry name" value="RHODANESE_3"/>
    <property type="match status" value="2"/>
</dbReference>
<dbReference type="eggNOG" id="COG2897">
    <property type="taxonomic scope" value="Bacteria"/>
</dbReference>
<dbReference type="SMART" id="SM00450">
    <property type="entry name" value="RHOD"/>
    <property type="match status" value="2"/>
</dbReference>
<dbReference type="EMBL" id="AFRZ01000001">
    <property type="protein sequence ID" value="EHP29493.1"/>
    <property type="molecule type" value="Genomic_DNA"/>
</dbReference>
<keyword evidence="1" id="KW-0677">Repeat</keyword>
<dbReference type="AlphaFoldDB" id="B6BLT5"/>
<dbReference type="PANTHER" id="PTHR43855">
    <property type="entry name" value="THIOSULFATE SULFURTRANSFERASE"/>
    <property type="match status" value="1"/>
</dbReference>
<keyword evidence="4" id="KW-0808">Transferase</keyword>
<dbReference type="SUPFAM" id="SSF52821">
    <property type="entry name" value="Rhodanese/Cell cycle control phosphatase"/>
    <property type="match status" value="2"/>
</dbReference>
<dbReference type="InterPro" id="IPR036873">
    <property type="entry name" value="Rhodanese-like_dom_sf"/>
</dbReference>
<dbReference type="PATRIC" id="fig|929558.5.peg.963"/>
<reference evidence="4 5" key="1">
    <citation type="journal article" date="2012" name="Proc. Natl. Acad. Sci. U.S.A.">
        <title>Genome and physiology of a model Epsilonproteobacterium responsible for sulfide detoxification in marine oxygen depletion zones.</title>
        <authorList>
            <person name="Grote J."/>
            <person name="Schott T."/>
            <person name="Bruckner C.G."/>
            <person name="Glockner F.O."/>
            <person name="Jost G."/>
            <person name="Teeling H."/>
            <person name="Labrenz M."/>
            <person name="Jurgens K."/>
        </authorList>
    </citation>
    <scope>NUCLEOTIDE SEQUENCE [LARGE SCALE GENOMIC DNA]</scope>
    <source>
        <strain evidence="4 5">GD1</strain>
    </source>
</reference>
<evidence type="ECO:0000313" key="4">
    <source>
        <dbReference type="EMBL" id="EHP29493.1"/>
    </source>
</evidence>
<dbReference type="STRING" id="929558.SMGD1_0967"/>
<accession>B6BLT5</accession>
<dbReference type="PANTHER" id="PTHR43855:SF1">
    <property type="entry name" value="THIOSULFATE SULFURTRANSFERASE"/>
    <property type="match status" value="1"/>
</dbReference>
<dbReference type="GO" id="GO:0004792">
    <property type="term" value="F:thiosulfate-cyanide sulfurtransferase activity"/>
    <property type="evidence" value="ECO:0007669"/>
    <property type="project" value="UniProtKB-EC"/>
</dbReference>
<proteinExistence type="predicted"/>
<dbReference type="InterPro" id="IPR001763">
    <property type="entry name" value="Rhodanese-like_dom"/>
</dbReference>
<evidence type="ECO:0000313" key="5">
    <source>
        <dbReference type="Proteomes" id="UP000006431"/>
    </source>
</evidence>
<dbReference type="Pfam" id="PF00581">
    <property type="entry name" value="Rhodanese"/>
    <property type="match status" value="1"/>
</dbReference>
<feature type="signal peptide" evidence="2">
    <location>
        <begin position="1"/>
        <end position="19"/>
    </location>
</feature>
<dbReference type="Proteomes" id="UP000006431">
    <property type="component" value="Unassembled WGS sequence"/>
</dbReference>
<feature type="domain" description="Rhodanese" evidence="3">
    <location>
        <begin position="236"/>
        <end position="288"/>
    </location>
</feature>
<comment type="caution">
    <text evidence="4">The sequence shown here is derived from an EMBL/GenBank/DDBJ whole genome shotgun (WGS) entry which is preliminary data.</text>
</comment>
<dbReference type="HOGENOM" id="CLU_031618_1_7_7"/>
<evidence type="ECO:0000259" key="3">
    <source>
        <dbReference type="PROSITE" id="PS50206"/>
    </source>
</evidence>
<dbReference type="OrthoDB" id="9781034at2"/>
<organism evidence="4 5">
    <name type="scientific">Sulfurimonas gotlandica (strain DSM 19862 / JCM 16533 / GD1)</name>
    <dbReference type="NCBI Taxonomy" id="929558"/>
    <lineage>
        <taxon>Bacteria</taxon>
        <taxon>Pseudomonadati</taxon>
        <taxon>Campylobacterota</taxon>
        <taxon>Epsilonproteobacteria</taxon>
        <taxon>Campylobacterales</taxon>
        <taxon>Sulfurimonadaceae</taxon>
        <taxon>Sulfurimonas</taxon>
    </lineage>
</organism>
<feature type="chain" id="PRO_5002843095" evidence="2">
    <location>
        <begin position="20"/>
        <end position="293"/>
    </location>
</feature>
<dbReference type="Gene3D" id="3.40.250.10">
    <property type="entry name" value="Rhodanese-like domain"/>
    <property type="match status" value="2"/>
</dbReference>
<dbReference type="CDD" id="cd01448">
    <property type="entry name" value="TST_Repeat_1"/>
    <property type="match status" value="1"/>
</dbReference>
<evidence type="ECO:0000256" key="1">
    <source>
        <dbReference type="ARBA" id="ARBA00022737"/>
    </source>
</evidence>
<keyword evidence="2" id="KW-0732">Signal</keyword>
<feature type="domain" description="Rhodanese" evidence="3">
    <location>
        <begin position="31"/>
        <end position="143"/>
    </location>
</feature>
<gene>
    <name evidence="4" type="ORF">SMGD1_0967</name>
</gene>
<dbReference type="RefSeq" id="WP_008338791.1">
    <property type="nucleotide sequence ID" value="NZ_AFRZ01000001.1"/>
</dbReference>
<accession>H1FXY6</accession>
<name>B6BLT5_SULGG</name>
<dbReference type="EC" id="2.8.1.1" evidence="4"/>
<dbReference type="InterPro" id="IPR051126">
    <property type="entry name" value="Thiosulfate_sulfurtransferase"/>
</dbReference>
<evidence type="ECO:0000256" key="2">
    <source>
        <dbReference type="SAM" id="SignalP"/>
    </source>
</evidence>